<dbReference type="AlphaFoldDB" id="A0A7W8CZC7"/>
<dbReference type="Gene3D" id="3.90.1720.10">
    <property type="entry name" value="endopeptidase domain like (from Nostoc punctiforme)"/>
    <property type="match status" value="1"/>
</dbReference>
<organism evidence="2 3">
    <name type="scientific">Faecalicoccus acidiformans</name>
    <dbReference type="NCBI Taxonomy" id="915173"/>
    <lineage>
        <taxon>Bacteria</taxon>
        <taxon>Bacillati</taxon>
        <taxon>Bacillota</taxon>
        <taxon>Erysipelotrichia</taxon>
        <taxon>Erysipelotrichales</taxon>
        <taxon>Erysipelotrichaceae</taxon>
        <taxon>Faecalicoccus</taxon>
    </lineage>
</organism>
<feature type="domain" description="Peptidase C51" evidence="1">
    <location>
        <begin position="52"/>
        <end position="132"/>
    </location>
</feature>
<evidence type="ECO:0000313" key="2">
    <source>
        <dbReference type="EMBL" id="MBB5184326.1"/>
    </source>
</evidence>
<dbReference type="EMBL" id="JACHHD010000003">
    <property type="protein sequence ID" value="MBB5184326.1"/>
    <property type="molecule type" value="Genomic_DNA"/>
</dbReference>
<name>A0A7W8CZC7_9FIRM</name>
<dbReference type="SUPFAM" id="SSF54001">
    <property type="entry name" value="Cysteine proteinases"/>
    <property type="match status" value="1"/>
</dbReference>
<dbReference type="Proteomes" id="UP000521313">
    <property type="component" value="Unassembled WGS sequence"/>
</dbReference>
<dbReference type="InterPro" id="IPR007921">
    <property type="entry name" value="CHAP_dom"/>
</dbReference>
<protein>
    <submittedName>
        <fullName evidence="2">Surface antigen</fullName>
    </submittedName>
</protein>
<dbReference type="InterPro" id="IPR038765">
    <property type="entry name" value="Papain-like_cys_pep_sf"/>
</dbReference>
<sequence length="170" mass="19002">MKCEELGVNGYGDPDYIDHVMRYVGLGFGNIRGEPNFENMKAWGMNNYYSQFGLYGQCTWFAWGRFYEIYGYSPGFTGNGNQCVDQLVAAHPHKFEKSNTPKAGAVFSGVGHNHVGIVIAWDGTNITIQEGNIDGKTNTFQEAKTDWQTKTYTLAQLNSIYKGVVFANPK</sequence>
<comment type="caution">
    <text evidence="2">The sequence shown here is derived from an EMBL/GenBank/DDBJ whole genome shotgun (WGS) entry which is preliminary data.</text>
</comment>
<evidence type="ECO:0000259" key="1">
    <source>
        <dbReference type="Pfam" id="PF05257"/>
    </source>
</evidence>
<dbReference type="Pfam" id="PF05257">
    <property type="entry name" value="CHAP"/>
    <property type="match status" value="1"/>
</dbReference>
<accession>A0A7W8CZC7</accession>
<evidence type="ECO:0000313" key="3">
    <source>
        <dbReference type="Proteomes" id="UP000521313"/>
    </source>
</evidence>
<gene>
    <name evidence="2" type="ORF">HNQ43_000364</name>
</gene>
<proteinExistence type="predicted"/>
<reference evidence="2 3" key="1">
    <citation type="submission" date="2020-08" db="EMBL/GenBank/DDBJ databases">
        <title>Genomic Encyclopedia of Type Strains, Phase IV (KMG-IV): sequencing the most valuable type-strain genomes for metagenomic binning, comparative biology and taxonomic classification.</title>
        <authorList>
            <person name="Goeker M."/>
        </authorList>
    </citation>
    <scope>NUCLEOTIDE SEQUENCE [LARGE SCALE GENOMIC DNA]</scope>
    <source>
        <strain evidence="2 3">DSM 26963</strain>
    </source>
</reference>